<dbReference type="AlphaFoldDB" id="A0A9P1W191"/>
<protein>
    <submittedName>
        <fullName evidence="1">Uncharacterized protein</fullName>
    </submittedName>
</protein>
<gene>
    <name evidence="1" type="ORF">PAERUG_P19_London_7_VIM_2_05_10_05675</name>
</gene>
<organism evidence="1 2">
    <name type="scientific">Pseudomonas aeruginosa</name>
    <dbReference type="NCBI Taxonomy" id="287"/>
    <lineage>
        <taxon>Bacteria</taxon>
        <taxon>Pseudomonadati</taxon>
        <taxon>Pseudomonadota</taxon>
        <taxon>Gammaproteobacteria</taxon>
        <taxon>Pseudomonadales</taxon>
        <taxon>Pseudomonadaceae</taxon>
        <taxon>Pseudomonas</taxon>
    </lineage>
</organism>
<dbReference type="EMBL" id="CVVU01000245">
    <property type="protein sequence ID" value="CRP82180.1"/>
    <property type="molecule type" value="Genomic_DNA"/>
</dbReference>
<name>A0A9P1W191_PSEAI</name>
<dbReference type="Proteomes" id="UP000045039">
    <property type="component" value="Unassembled WGS sequence"/>
</dbReference>
<proteinExistence type="predicted"/>
<sequence length="296" mass="33154">MKRTLKSSWSIERCMQLMVHRGDNLPPELVTLRAHSSLGPLQQHLGHDLVFLTGTQNDSDKDCTSPDCWPTVGEMHNSHGTCLGEVYRLTERSLVGAGGRTLGRFLKSVGDYATLQAAKDAAEMINVPLEVANVIEQGVEDAIEEQERRDDRAAATQLEQPQHELQVLGQILPHIYTLEMGEAGAQYHAKFKHAHPLPVQWRWHEVWEAMTAASPVQSMAIGPAQLPDNLLSHRNSWLAALERLVELEPESYQPDQDEKGFWKHELQAMRDMYASLDSLQMAAVSEEAWDSLPAPV</sequence>
<dbReference type="RefSeq" id="WP_023442593.1">
    <property type="nucleotide sequence ID" value="NZ_CAADND010000572.1"/>
</dbReference>
<evidence type="ECO:0000313" key="1">
    <source>
        <dbReference type="EMBL" id="CRP82180.1"/>
    </source>
</evidence>
<accession>A0A9P1W191</accession>
<reference evidence="2" key="1">
    <citation type="submission" date="2015-06" db="EMBL/GenBank/DDBJ databases">
        <authorList>
            <person name="Radhakrishnan Rajesh"/>
            <person name="Underwood Anthony"/>
            <person name="Al-Shahib Ali"/>
        </authorList>
    </citation>
    <scope>NUCLEOTIDE SEQUENCE [LARGE SCALE GENOMIC DNA]</scope>
    <source>
        <strain evidence="2">P19_London_7_VIM_2_05_10</strain>
    </source>
</reference>
<evidence type="ECO:0000313" key="2">
    <source>
        <dbReference type="Proteomes" id="UP000045039"/>
    </source>
</evidence>
<comment type="caution">
    <text evidence="1">The sequence shown here is derived from an EMBL/GenBank/DDBJ whole genome shotgun (WGS) entry which is preliminary data.</text>
</comment>